<dbReference type="Proteomes" id="UP001164390">
    <property type="component" value="Chromosome"/>
</dbReference>
<keyword evidence="3" id="KW-1185">Reference proteome</keyword>
<proteinExistence type="predicted"/>
<name>A0AA46THJ6_9ACTN</name>
<dbReference type="InterPro" id="IPR047955">
    <property type="entry name" value="DrmC-like"/>
</dbReference>
<dbReference type="Gene3D" id="3.30.870.10">
    <property type="entry name" value="Endonuclease Chain A"/>
    <property type="match status" value="1"/>
</dbReference>
<dbReference type="RefSeq" id="WP_271634316.1">
    <property type="nucleotide sequence ID" value="NZ_CP094970.1"/>
</dbReference>
<evidence type="ECO:0000259" key="1">
    <source>
        <dbReference type="PROSITE" id="PS50035"/>
    </source>
</evidence>
<dbReference type="Pfam" id="PF13091">
    <property type="entry name" value="PLDc_2"/>
    <property type="match status" value="1"/>
</dbReference>
<feature type="domain" description="PLD phosphodiesterase" evidence="1">
    <location>
        <begin position="171"/>
        <end position="198"/>
    </location>
</feature>
<dbReference type="InterPro" id="IPR001736">
    <property type="entry name" value="PLipase_D/transphosphatidylase"/>
</dbReference>
<evidence type="ECO:0000313" key="3">
    <source>
        <dbReference type="Proteomes" id="UP001164390"/>
    </source>
</evidence>
<sequence>MSAIARLGALLTPEEASRVAASLRQSRRPNIAAKRAYGVNQAVVRTLLRELIGSDTSVERGVAALEGIAAVPRVPRPDLVWTNPRDVPGAEGRTTKAALDLINRAEGVVYAATYSAGWGSPHLVALKNARTRGVAVTIVVDTAQRLETAEMIAGMLDGARVWTLDEPEDDAYAIQHAKLIAVDDREALVTSANFSLAAAERSLECGLLSVDATIATGLRERLDLLHRHGVLIDLN</sequence>
<protein>
    <submittedName>
        <fullName evidence="2">DISARM system phospholipase D-like protein DrmC</fullName>
    </submittedName>
</protein>
<dbReference type="EMBL" id="CP094970">
    <property type="protein sequence ID" value="UYM05482.1"/>
    <property type="molecule type" value="Genomic_DNA"/>
</dbReference>
<accession>A0AA46THJ6</accession>
<dbReference type="SUPFAM" id="SSF56024">
    <property type="entry name" value="Phospholipase D/nuclease"/>
    <property type="match status" value="1"/>
</dbReference>
<organism evidence="2 3">
    <name type="scientific">Solicola gregarius</name>
    <dbReference type="NCBI Taxonomy" id="2908642"/>
    <lineage>
        <taxon>Bacteria</taxon>
        <taxon>Bacillati</taxon>
        <taxon>Actinomycetota</taxon>
        <taxon>Actinomycetes</taxon>
        <taxon>Propionibacteriales</taxon>
        <taxon>Nocardioidaceae</taxon>
        <taxon>Solicola</taxon>
    </lineage>
</organism>
<evidence type="ECO:0000313" key="2">
    <source>
        <dbReference type="EMBL" id="UYM05482.1"/>
    </source>
</evidence>
<dbReference type="AlphaFoldDB" id="A0AA46THJ6"/>
<dbReference type="NCBIfam" id="NF038319">
    <property type="entry name" value="DISARM_DrmC_I"/>
    <property type="match status" value="1"/>
</dbReference>
<dbReference type="GO" id="GO:0003824">
    <property type="term" value="F:catalytic activity"/>
    <property type="evidence" value="ECO:0007669"/>
    <property type="project" value="InterPro"/>
</dbReference>
<dbReference type="KEGG" id="sgrg:L0C25_23730"/>
<dbReference type="PROSITE" id="PS50035">
    <property type="entry name" value="PLD"/>
    <property type="match status" value="1"/>
</dbReference>
<dbReference type="SMART" id="SM00155">
    <property type="entry name" value="PLDc"/>
    <property type="match status" value="1"/>
</dbReference>
<gene>
    <name evidence="2" type="primary">drmC</name>
    <name evidence="2" type="ORF">L0C25_23730</name>
</gene>
<dbReference type="GO" id="GO:0006793">
    <property type="term" value="P:phosphorus metabolic process"/>
    <property type="evidence" value="ECO:0007669"/>
    <property type="project" value="UniProtKB-ARBA"/>
</dbReference>
<reference evidence="2" key="1">
    <citation type="submission" date="2022-01" db="EMBL/GenBank/DDBJ databases">
        <title>Nocardioidaceae gen. sp. A5X3R13.</title>
        <authorList>
            <person name="Lopez Marin M.A."/>
            <person name="Uhlik O."/>
        </authorList>
    </citation>
    <scope>NUCLEOTIDE SEQUENCE</scope>
    <source>
        <strain evidence="2">A5X3R13</strain>
    </source>
</reference>
<dbReference type="InterPro" id="IPR025202">
    <property type="entry name" value="PLD-like_dom"/>
</dbReference>